<dbReference type="EMBL" id="JAVDVC010000003">
    <property type="protein sequence ID" value="MDR6957763.1"/>
    <property type="molecule type" value="Genomic_DNA"/>
</dbReference>
<evidence type="ECO:0000259" key="4">
    <source>
        <dbReference type="PROSITE" id="PS51000"/>
    </source>
</evidence>
<dbReference type="PRINTS" id="PR00037">
    <property type="entry name" value="HTHLACR"/>
</dbReference>
<proteinExistence type="predicted"/>
<evidence type="ECO:0000256" key="1">
    <source>
        <dbReference type="ARBA" id="ARBA00022491"/>
    </source>
</evidence>
<dbReference type="InterPro" id="IPR036390">
    <property type="entry name" value="WH_DNA-bd_sf"/>
</dbReference>
<sequence>MTSSHEAFPGERQQLIRQRLAQYGRVIAADLASEFNVSEHSIRRDLGALAAAGLCKRVYGGAILLPGAEGPLDARVRQAPARKHSLGQAAASLLRAGQHVFIDVGSTNLAIACAIDPQLQLTLTTNSPLIAVQLMKLPRAEVILLGGRVNPVAGGAIGLTAVQQLRQFNFDVCFLGACAIDPDNGVTAFGLEDAEFKRAVVAASGQVVAAVTNEKLSSVAHYQVASCEEVAALVVEHNAPLERLEPFFGRISNVVTAAREQRREQEQA</sequence>
<dbReference type="Proteomes" id="UP001252613">
    <property type="component" value="Unassembled WGS sequence"/>
</dbReference>
<dbReference type="Pfam" id="PF08220">
    <property type="entry name" value="HTH_DeoR"/>
    <property type="match status" value="1"/>
</dbReference>
<keyword evidence="2" id="KW-0805">Transcription regulation</keyword>
<evidence type="ECO:0000313" key="6">
    <source>
        <dbReference type="Proteomes" id="UP001252613"/>
    </source>
</evidence>
<dbReference type="InterPro" id="IPR036388">
    <property type="entry name" value="WH-like_DNA-bd_sf"/>
</dbReference>
<comment type="caution">
    <text evidence="5">The sequence shown here is derived from an EMBL/GenBank/DDBJ whole genome shotgun (WGS) entry which is preliminary data.</text>
</comment>
<accession>A0AAW8M7Q3</accession>
<dbReference type="PROSITE" id="PS51000">
    <property type="entry name" value="HTH_DEOR_2"/>
    <property type="match status" value="1"/>
</dbReference>
<dbReference type="InterPro" id="IPR014036">
    <property type="entry name" value="DeoR-like_C"/>
</dbReference>
<dbReference type="PANTHER" id="PTHR30363:SF4">
    <property type="entry name" value="GLYCEROL-3-PHOSPHATE REGULON REPRESSOR"/>
    <property type="match status" value="1"/>
</dbReference>
<dbReference type="GO" id="GO:0003700">
    <property type="term" value="F:DNA-binding transcription factor activity"/>
    <property type="evidence" value="ECO:0007669"/>
    <property type="project" value="InterPro"/>
</dbReference>
<feature type="domain" description="HTH deoR-type" evidence="4">
    <location>
        <begin position="9"/>
        <end position="64"/>
    </location>
</feature>
<dbReference type="PANTHER" id="PTHR30363">
    <property type="entry name" value="HTH-TYPE TRANSCRIPTIONAL REGULATOR SRLR-RELATED"/>
    <property type="match status" value="1"/>
</dbReference>
<evidence type="ECO:0000256" key="2">
    <source>
        <dbReference type="ARBA" id="ARBA00023015"/>
    </source>
</evidence>
<dbReference type="InterPro" id="IPR037171">
    <property type="entry name" value="NagB/RpiA_transferase-like"/>
</dbReference>
<keyword evidence="1" id="KW-0678">Repressor</keyword>
<dbReference type="SMART" id="SM01134">
    <property type="entry name" value="DeoRC"/>
    <property type="match status" value="1"/>
</dbReference>
<evidence type="ECO:0000313" key="5">
    <source>
        <dbReference type="EMBL" id="MDR6957763.1"/>
    </source>
</evidence>
<dbReference type="RefSeq" id="WP_310358808.1">
    <property type="nucleotide sequence ID" value="NZ_JAVDVC010000003.1"/>
</dbReference>
<organism evidence="5 6">
    <name type="scientific">Pseudomonas brassicacearum</name>
    <dbReference type="NCBI Taxonomy" id="930166"/>
    <lineage>
        <taxon>Bacteria</taxon>
        <taxon>Pseudomonadati</taxon>
        <taxon>Pseudomonadota</taxon>
        <taxon>Gammaproteobacteria</taxon>
        <taxon>Pseudomonadales</taxon>
        <taxon>Pseudomonadaceae</taxon>
        <taxon>Pseudomonas</taxon>
    </lineage>
</organism>
<dbReference type="Pfam" id="PF00455">
    <property type="entry name" value="DeoRC"/>
    <property type="match status" value="1"/>
</dbReference>
<dbReference type="SMART" id="SM00420">
    <property type="entry name" value="HTH_DEOR"/>
    <property type="match status" value="1"/>
</dbReference>
<gene>
    <name evidence="5" type="ORF">J2W43_001744</name>
</gene>
<reference evidence="5" key="1">
    <citation type="submission" date="2023-07" db="EMBL/GenBank/DDBJ databases">
        <title>Sorghum-associated microbial communities from plants grown in Nebraska, USA.</title>
        <authorList>
            <person name="Schachtman D."/>
        </authorList>
    </citation>
    <scope>NUCLEOTIDE SEQUENCE</scope>
    <source>
        <strain evidence="5">3432</strain>
    </source>
</reference>
<dbReference type="Gene3D" id="3.40.50.1360">
    <property type="match status" value="1"/>
</dbReference>
<dbReference type="InterPro" id="IPR050313">
    <property type="entry name" value="Carb_Metab_HTH_regulators"/>
</dbReference>
<dbReference type="Gene3D" id="1.10.10.10">
    <property type="entry name" value="Winged helix-like DNA-binding domain superfamily/Winged helix DNA-binding domain"/>
    <property type="match status" value="1"/>
</dbReference>
<name>A0AAW8M7Q3_9PSED</name>
<dbReference type="InterPro" id="IPR001034">
    <property type="entry name" value="DeoR_HTH"/>
</dbReference>
<keyword evidence="3" id="KW-0804">Transcription</keyword>
<dbReference type="AlphaFoldDB" id="A0AAW8M7Q3"/>
<dbReference type="SUPFAM" id="SSF100950">
    <property type="entry name" value="NagB/RpiA/CoA transferase-like"/>
    <property type="match status" value="1"/>
</dbReference>
<evidence type="ECO:0000256" key="3">
    <source>
        <dbReference type="ARBA" id="ARBA00023163"/>
    </source>
</evidence>
<protein>
    <submittedName>
        <fullName evidence="5">DeoR/GlpR family transcriptional regulator of sugar metabolism</fullName>
    </submittedName>
</protein>
<dbReference type="SUPFAM" id="SSF46785">
    <property type="entry name" value="Winged helix' DNA-binding domain"/>
    <property type="match status" value="1"/>
</dbReference>